<keyword evidence="6" id="KW-0560">Oxidoreductase</keyword>
<comment type="cofactor">
    <cofactor evidence="1">
        <name>Fe cation</name>
        <dbReference type="ChEBI" id="CHEBI:24875"/>
    </cofactor>
</comment>
<comment type="similarity">
    <text evidence="2">Belongs to the 4HPPD family.</text>
</comment>
<dbReference type="SUPFAM" id="SSF54593">
    <property type="entry name" value="Glyoxalase/Bleomycin resistance protein/Dihydroxybiphenyl dioxygenase"/>
    <property type="match status" value="1"/>
</dbReference>
<dbReference type="GO" id="GO:0003868">
    <property type="term" value="F:4-hydroxyphenylpyruvate dioxygenase activity"/>
    <property type="evidence" value="ECO:0007669"/>
    <property type="project" value="InterPro"/>
</dbReference>
<keyword evidence="4" id="KW-0408">Iron</keyword>
<accession>A0A2M8P7U5</accession>
<dbReference type="PANTHER" id="PTHR11959">
    <property type="entry name" value="4-HYDROXYPHENYLPYRUVATE DIOXYGENASE"/>
    <property type="match status" value="1"/>
</dbReference>
<name>A0A2M8P7U5_9CHLR</name>
<dbReference type="InterPro" id="IPR005956">
    <property type="entry name" value="4OHPhenylPyrv_dOase"/>
</dbReference>
<comment type="caution">
    <text evidence="6">The sequence shown here is derived from an EMBL/GenBank/DDBJ whole genome shotgun (WGS) entry which is preliminary data.</text>
</comment>
<evidence type="ECO:0000313" key="6">
    <source>
        <dbReference type="EMBL" id="PJF33606.1"/>
    </source>
</evidence>
<dbReference type="GO" id="GO:0006572">
    <property type="term" value="P:L-tyrosine catabolic process"/>
    <property type="evidence" value="ECO:0007669"/>
    <property type="project" value="TreeGrafter"/>
</dbReference>
<proteinExistence type="inferred from homology"/>
<dbReference type="PANTHER" id="PTHR11959:SF1">
    <property type="entry name" value="4-HYDROXYPHENYLPYRUVATE DIOXYGENASE"/>
    <property type="match status" value="1"/>
</dbReference>
<feature type="domain" description="VOC" evidence="5">
    <location>
        <begin position="1"/>
        <end position="65"/>
    </location>
</feature>
<evidence type="ECO:0000259" key="5">
    <source>
        <dbReference type="PROSITE" id="PS51819"/>
    </source>
</evidence>
<dbReference type="Gene3D" id="3.10.180.10">
    <property type="entry name" value="2,3-Dihydroxybiphenyl 1,2-Dioxygenase, domain 1"/>
    <property type="match status" value="1"/>
</dbReference>
<evidence type="ECO:0000256" key="2">
    <source>
        <dbReference type="ARBA" id="ARBA00005877"/>
    </source>
</evidence>
<protein>
    <submittedName>
        <fullName evidence="6">4-hydroxyphenylpyruvate dioxygenase</fullName>
    </submittedName>
</protein>
<dbReference type="InterPro" id="IPR037523">
    <property type="entry name" value="VOC_core"/>
</dbReference>
<dbReference type="Proteomes" id="UP000229681">
    <property type="component" value="Unassembled WGS sequence"/>
</dbReference>
<keyword evidence="3" id="KW-0677">Repeat</keyword>
<reference evidence="6 7" key="1">
    <citation type="submission" date="2017-11" db="EMBL/GenBank/DDBJ databases">
        <title>Evolution of Phototrophy in the Chloroflexi Phylum Driven by Horizontal Gene Transfer.</title>
        <authorList>
            <person name="Ward L.M."/>
            <person name="Hemp J."/>
            <person name="Shih P.M."/>
            <person name="Mcglynn S.E."/>
            <person name="Fischer W."/>
        </authorList>
    </citation>
    <scope>NUCLEOTIDE SEQUENCE [LARGE SCALE GENOMIC DNA]</scope>
    <source>
        <strain evidence="6">JP3_13</strain>
    </source>
</reference>
<gene>
    <name evidence="6" type="ORF">CUN49_18185</name>
</gene>
<evidence type="ECO:0000256" key="1">
    <source>
        <dbReference type="ARBA" id="ARBA00001962"/>
    </source>
</evidence>
<evidence type="ECO:0000313" key="7">
    <source>
        <dbReference type="Proteomes" id="UP000229681"/>
    </source>
</evidence>
<evidence type="ECO:0000256" key="3">
    <source>
        <dbReference type="ARBA" id="ARBA00022737"/>
    </source>
</evidence>
<organism evidence="6 7">
    <name type="scientific">Candidatus Thermofonsia Clade 1 bacterium</name>
    <dbReference type="NCBI Taxonomy" id="2364210"/>
    <lineage>
        <taxon>Bacteria</taxon>
        <taxon>Bacillati</taxon>
        <taxon>Chloroflexota</taxon>
        <taxon>Candidatus Thermofontia</taxon>
        <taxon>Candidatus Thermofonsia Clade 1</taxon>
    </lineage>
</organism>
<evidence type="ECO:0000256" key="4">
    <source>
        <dbReference type="ARBA" id="ARBA00023004"/>
    </source>
</evidence>
<dbReference type="InterPro" id="IPR029068">
    <property type="entry name" value="Glyas_Bleomycin-R_OHBP_Dase"/>
</dbReference>
<feature type="non-terminal residue" evidence="6">
    <location>
        <position position="1"/>
    </location>
</feature>
<keyword evidence="6" id="KW-0223">Dioxygenase</keyword>
<sequence>ATGDILRTVRALRERGVEFLRVPDAYYDVLPERVGTIEEDLAQIKELGILVDRDDEGYLLQIFSRPLQDRPTAFIEVIERHGSRGFGVGNFKALFEALELEQARRGNL</sequence>
<dbReference type="AlphaFoldDB" id="A0A2M8P7U5"/>
<dbReference type="PROSITE" id="PS51819">
    <property type="entry name" value="VOC"/>
    <property type="match status" value="1"/>
</dbReference>
<keyword evidence="6" id="KW-0670">Pyruvate</keyword>
<dbReference type="EMBL" id="PGTM01000850">
    <property type="protein sequence ID" value="PJF33606.1"/>
    <property type="molecule type" value="Genomic_DNA"/>
</dbReference>